<protein>
    <submittedName>
        <fullName evidence="2">Aminoglycoside phosphotransferase family protein</fullName>
        <ecNumber evidence="2">2.7.1.-</ecNumber>
    </submittedName>
</protein>
<dbReference type="GO" id="GO:0016740">
    <property type="term" value="F:transferase activity"/>
    <property type="evidence" value="ECO:0007669"/>
    <property type="project" value="UniProtKB-KW"/>
</dbReference>
<comment type="caution">
    <text evidence="2">The sequence shown here is derived from an EMBL/GenBank/DDBJ whole genome shotgun (WGS) entry which is preliminary data.</text>
</comment>
<dbReference type="Gene3D" id="3.90.1200.10">
    <property type="match status" value="1"/>
</dbReference>
<dbReference type="RefSeq" id="WP_377279221.1">
    <property type="nucleotide sequence ID" value="NZ_JBHSGL010000005.1"/>
</dbReference>
<evidence type="ECO:0000313" key="2">
    <source>
        <dbReference type="EMBL" id="MFC4713514.1"/>
    </source>
</evidence>
<dbReference type="InterPro" id="IPR002575">
    <property type="entry name" value="Aminoglycoside_PTrfase"/>
</dbReference>
<accession>A0ABV9MES3</accession>
<evidence type="ECO:0000259" key="1">
    <source>
        <dbReference type="Pfam" id="PF01636"/>
    </source>
</evidence>
<dbReference type="Proteomes" id="UP001595932">
    <property type="component" value="Unassembled WGS sequence"/>
</dbReference>
<keyword evidence="2" id="KW-0808">Transferase</keyword>
<name>A0ABV9MES3_9BACL</name>
<evidence type="ECO:0000313" key="3">
    <source>
        <dbReference type="Proteomes" id="UP001595932"/>
    </source>
</evidence>
<dbReference type="PANTHER" id="PTHR41283">
    <property type="entry name" value="AMINOGLYCOSIDE PHOSPHOTRANSFERASE"/>
    <property type="match status" value="1"/>
</dbReference>
<organism evidence="2 3">
    <name type="scientific">Planococcus dechangensis</name>
    <dbReference type="NCBI Taxonomy" id="1176255"/>
    <lineage>
        <taxon>Bacteria</taxon>
        <taxon>Bacillati</taxon>
        <taxon>Bacillota</taxon>
        <taxon>Bacilli</taxon>
        <taxon>Bacillales</taxon>
        <taxon>Caryophanaceae</taxon>
        <taxon>Planococcus</taxon>
    </lineage>
</organism>
<reference evidence="3" key="1">
    <citation type="journal article" date="2019" name="Int. J. Syst. Evol. Microbiol.">
        <title>The Global Catalogue of Microorganisms (GCM) 10K type strain sequencing project: providing services to taxonomists for standard genome sequencing and annotation.</title>
        <authorList>
            <consortium name="The Broad Institute Genomics Platform"/>
            <consortium name="The Broad Institute Genome Sequencing Center for Infectious Disease"/>
            <person name="Wu L."/>
            <person name="Ma J."/>
        </authorList>
    </citation>
    <scope>NUCLEOTIDE SEQUENCE [LARGE SCALE GENOMIC DNA]</scope>
    <source>
        <strain evidence="3">CGMCC 1.12151</strain>
    </source>
</reference>
<dbReference type="EMBL" id="JBHSGL010000005">
    <property type="protein sequence ID" value="MFC4713514.1"/>
    <property type="molecule type" value="Genomic_DNA"/>
</dbReference>
<feature type="domain" description="Aminoglycoside phosphotransferase" evidence="1">
    <location>
        <begin position="1"/>
        <end position="178"/>
    </location>
</feature>
<keyword evidence="3" id="KW-1185">Reference proteome</keyword>
<dbReference type="EC" id="2.7.1.-" evidence="2"/>
<gene>
    <name evidence="2" type="ORF">ACFO5U_11600</name>
</gene>
<dbReference type="PANTHER" id="PTHR41283:SF1">
    <property type="entry name" value="AMINOGLYCOSIDE PHOSPHOTRANSFERASE DOMAIN-CONTAINING PROTEIN"/>
    <property type="match status" value="1"/>
</dbReference>
<dbReference type="Pfam" id="PF01636">
    <property type="entry name" value="APH"/>
    <property type="match status" value="1"/>
</dbReference>
<proteinExistence type="predicted"/>
<dbReference type="SUPFAM" id="SSF56112">
    <property type="entry name" value="Protein kinase-like (PK-like)"/>
    <property type="match status" value="1"/>
</dbReference>
<sequence length="240" mass="28036">MEHMQRLGIRCSKPLATGKVGDKGYMITSYLEGEDAEHALTHYSPEEQFKVGFEAGMELRNMHQYEAPVEMSPWAVRKTAKHRKYLVAYADCGMKIRNDQKIIDFIEERIQLMDGRPNLFQHDDYHPGNLIVKDGTFAGVVDFGRHDWGDPFHEFLKVGLFSRGQSVPFSIGQIKGYFHDSEPDDIFWELYSLYLAMCVFSSVVWTLKLMPEHMDDMLEKIYRLLEDHDHFDSIKPKWYS</sequence>
<dbReference type="InterPro" id="IPR011009">
    <property type="entry name" value="Kinase-like_dom_sf"/>
</dbReference>